<dbReference type="InterPro" id="IPR001436">
    <property type="entry name" value="Alpha-crystallin/sHSP_animal"/>
</dbReference>
<evidence type="ECO:0000313" key="7">
    <source>
        <dbReference type="Proteomes" id="UP001162483"/>
    </source>
</evidence>
<dbReference type="CDD" id="cd06481">
    <property type="entry name" value="ACD_HspB9_like"/>
    <property type="match status" value="1"/>
</dbReference>
<name>A0ABN9FIY3_9NEOB</name>
<evidence type="ECO:0000256" key="4">
    <source>
        <dbReference type="SAM" id="MobiDB-lite"/>
    </source>
</evidence>
<keyword evidence="7" id="KW-1185">Reference proteome</keyword>
<evidence type="ECO:0000259" key="5">
    <source>
        <dbReference type="PROSITE" id="PS01031"/>
    </source>
</evidence>
<dbReference type="PANTHER" id="PTHR45640:SF2">
    <property type="entry name" value="HEAT SHOCK PROTEIN BETA-11-RELATED"/>
    <property type="match status" value="1"/>
</dbReference>
<protein>
    <recommendedName>
        <fullName evidence="5">SHSP domain-containing protein</fullName>
    </recommendedName>
</protein>
<feature type="compositionally biased region" description="Basic and acidic residues" evidence="4">
    <location>
        <begin position="203"/>
        <end position="218"/>
    </location>
</feature>
<evidence type="ECO:0000313" key="6">
    <source>
        <dbReference type="EMBL" id="CAI9596934.1"/>
    </source>
</evidence>
<sequence>MFPLSLLQSSHSPVYVYRQPELPHWTTTLLILRQLEDDMLSVSSDMERRMQRPHQAHQLLANDPDIRRGRMAQSGHPATPQNKSPAEGKDGKENFELSLDVSPFSPEELTVKTEGRRLIVAGKSDKKRETENGGFFQEYKEWRREAELPEDVNPEDVLCSMSKDGRLHFWAHCLALPAAKDRTITITMEQSPGEGQGSNPENQNHREQQEQDHPRIHPEGMMGVMESHHHGAEPRRRPGGQPREPEPAGSAGAIPPQNSARGHDGSDGEPSPL</sequence>
<dbReference type="InterPro" id="IPR002068">
    <property type="entry name" value="A-crystallin/Hsp20_dom"/>
</dbReference>
<dbReference type="PROSITE" id="PS01031">
    <property type="entry name" value="SHSP"/>
    <property type="match status" value="1"/>
</dbReference>
<feature type="domain" description="SHSP" evidence="5">
    <location>
        <begin position="77"/>
        <end position="189"/>
    </location>
</feature>
<dbReference type="Pfam" id="PF00011">
    <property type="entry name" value="HSP20"/>
    <property type="match status" value="1"/>
</dbReference>
<comment type="caution">
    <text evidence="6">The sequence shown here is derived from an EMBL/GenBank/DDBJ whole genome shotgun (WGS) entry which is preliminary data.</text>
</comment>
<evidence type="ECO:0000256" key="3">
    <source>
        <dbReference type="RuleBase" id="RU003616"/>
    </source>
</evidence>
<feature type="compositionally biased region" description="Basic and acidic residues" evidence="4">
    <location>
        <begin position="226"/>
        <end position="236"/>
    </location>
</feature>
<dbReference type="Gene3D" id="2.60.40.790">
    <property type="match status" value="1"/>
</dbReference>
<comment type="similarity">
    <text evidence="2 3">Belongs to the small heat shock protein (HSP20) family.</text>
</comment>
<dbReference type="InterPro" id="IPR008978">
    <property type="entry name" value="HSP20-like_chaperone"/>
</dbReference>
<dbReference type="PANTHER" id="PTHR45640">
    <property type="entry name" value="HEAT SHOCK PROTEIN HSP-12.2-RELATED"/>
    <property type="match status" value="1"/>
</dbReference>
<evidence type="ECO:0000256" key="1">
    <source>
        <dbReference type="ARBA" id="ARBA00023016"/>
    </source>
</evidence>
<dbReference type="EMBL" id="CATNWA010016987">
    <property type="protein sequence ID" value="CAI9596934.1"/>
    <property type="molecule type" value="Genomic_DNA"/>
</dbReference>
<evidence type="ECO:0000256" key="2">
    <source>
        <dbReference type="PROSITE-ProRule" id="PRU00285"/>
    </source>
</evidence>
<reference evidence="6" key="1">
    <citation type="submission" date="2023-05" db="EMBL/GenBank/DDBJ databases">
        <authorList>
            <person name="Stuckert A."/>
        </authorList>
    </citation>
    <scope>NUCLEOTIDE SEQUENCE</scope>
</reference>
<organism evidence="6 7">
    <name type="scientific">Staurois parvus</name>
    <dbReference type="NCBI Taxonomy" id="386267"/>
    <lineage>
        <taxon>Eukaryota</taxon>
        <taxon>Metazoa</taxon>
        <taxon>Chordata</taxon>
        <taxon>Craniata</taxon>
        <taxon>Vertebrata</taxon>
        <taxon>Euteleostomi</taxon>
        <taxon>Amphibia</taxon>
        <taxon>Batrachia</taxon>
        <taxon>Anura</taxon>
        <taxon>Neobatrachia</taxon>
        <taxon>Ranoidea</taxon>
        <taxon>Ranidae</taxon>
        <taxon>Staurois</taxon>
    </lineage>
</organism>
<feature type="region of interest" description="Disordered" evidence="4">
    <location>
        <begin position="47"/>
        <end position="92"/>
    </location>
</feature>
<dbReference type="SUPFAM" id="SSF49764">
    <property type="entry name" value="HSP20-like chaperones"/>
    <property type="match status" value="1"/>
</dbReference>
<dbReference type="Proteomes" id="UP001162483">
    <property type="component" value="Unassembled WGS sequence"/>
</dbReference>
<keyword evidence="1" id="KW-0346">Stress response</keyword>
<feature type="region of interest" description="Disordered" evidence="4">
    <location>
        <begin position="189"/>
        <end position="273"/>
    </location>
</feature>
<gene>
    <name evidence="6" type="ORF">SPARVUS_LOCUS12148850</name>
</gene>
<accession>A0ABN9FIY3</accession>
<proteinExistence type="inferred from homology"/>